<organism evidence="3 4">
    <name type="scientific">Circinella minor</name>
    <dbReference type="NCBI Taxonomy" id="1195481"/>
    <lineage>
        <taxon>Eukaryota</taxon>
        <taxon>Fungi</taxon>
        <taxon>Fungi incertae sedis</taxon>
        <taxon>Mucoromycota</taxon>
        <taxon>Mucoromycotina</taxon>
        <taxon>Mucoromycetes</taxon>
        <taxon>Mucorales</taxon>
        <taxon>Lichtheimiaceae</taxon>
        <taxon>Circinella</taxon>
    </lineage>
</organism>
<gene>
    <name evidence="3" type="ORF">INT45_004391</name>
</gene>
<feature type="region of interest" description="Disordered" evidence="1">
    <location>
        <begin position="580"/>
        <end position="602"/>
    </location>
</feature>
<dbReference type="OrthoDB" id="5865767at2759"/>
<sequence>MVVIPPPLELDHGNNDYSLLASLPSTILTHLNLEHLIPAFNNAQIDIFRLLMMKDPSDFANVGIYNSDECRRLSQCVRSIQAHMSYKGLTIIASTPSDDSLPSPSSSSSIYSNNNNPSSLSTMTTTTTTTEQEQKSILRAIEAFDRYALPSFYSTSSAWSRTSSSSSSSSMSPPTPPPFSKLENNNNNKGKVSVRSSFLSTFSESTMTATVEEDDEEEFIRDYVYTNDNEQQQNILDHPPPYNHFSQHQSATVTNQHQHNENNNNKNASSSPLSASITTNTKVSTPNSKQQQTASREGNPGVVVPRQPRNLISRVPRPLSMPAYLMNRSSIATTHTINTEDDRPVSPSSTVVTQQSQQKQRQQQTRIRQQPDRRSLIVLSSPPPDYLDTALMKRWEKCKSCIIPREEEGREELPPYKCTVYKMGHVYIKRELDEPGVRSRWRSWRKLYVEVWGTILRIYRAPPHGEHGNRYRLLGRQPLLATRLPLSQWNRYYYSPIATISLAGAEAGRAWDYTKRPYSLRLKTVNGPQLLLRLSSHVEMVSWIEHLQAAINISLDLEQRPMPKFMTLPARATLTGSPMTPRALEIERAREQRRRSQREMLI</sequence>
<dbReference type="PANTHER" id="PTHR37283:SF1">
    <property type="entry name" value="PH DOMAIN-CONTAINING PROTEIN YHR131C"/>
    <property type="match status" value="1"/>
</dbReference>
<dbReference type="InterPro" id="IPR041681">
    <property type="entry name" value="PH_9"/>
</dbReference>
<feature type="compositionally biased region" description="Low complexity" evidence="1">
    <location>
        <begin position="97"/>
        <end position="130"/>
    </location>
</feature>
<feature type="region of interest" description="Disordered" evidence="1">
    <location>
        <begin position="232"/>
        <end position="315"/>
    </location>
</feature>
<dbReference type="Pfam" id="PF15410">
    <property type="entry name" value="PH_9"/>
    <property type="match status" value="1"/>
</dbReference>
<evidence type="ECO:0000313" key="4">
    <source>
        <dbReference type="Proteomes" id="UP000646827"/>
    </source>
</evidence>
<proteinExistence type="predicted"/>
<feature type="domain" description="PH" evidence="2">
    <location>
        <begin position="419"/>
        <end position="552"/>
    </location>
</feature>
<feature type="compositionally biased region" description="Low complexity" evidence="1">
    <location>
        <begin position="345"/>
        <end position="368"/>
    </location>
</feature>
<feature type="compositionally biased region" description="Low complexity" evidence="1">
    <location>
        <begin position="255"/>
        <end position="267"/>
    </location>
</feature>
<feature type="region of interest" description="Disordered" evidence="1">
    <location>
        <begin position="97"/>
        <end position="133"/>
    </location>
</feature>
<reference evidence="3 4" key="1">
    <citation type="submission" date="2020-12" db="EMBL/GenBank/DDBJ databases">
        <title>Metabolic potential, ecology and presence of endohyphal bacteria is reflected in genomic diversity of Mucoromycotina.</title>
        <authorList>
            <person name="Muszewska A."/>
            <person name="Okrasinska A."/>
            <person name="Steczkiewicz K."/>
            <person name="Drgas O."/>
            <person name="Orlowska M."/>
            <person name="Perlinska-Lenart U."/>
            <person name="Aleksandrzak-Piekarczyk T."/>
            <person name="Szatraj K."/>
            <person name="Zielenkiewicz U."/>
            <person name="Pilsyk S."/>
            <person name="Malc E."/>
            <person name="Mieczkowski P."/>
            <person name="Kruszewska J.S."/>
            <person name="Biernat P."/>
            <person name="Pawlowska J."/>
        </authorList>
    </citation>
    <scope>NUCLEOTIDE SEQUENCE [LARGE SCALE GENOMIC DNA]</scope>
    <source>
        <strain evidence="3 4">CBS 142.35</strain>
    </source>
</reference>
<feature type="compositionally biased region" description="Polar residues" evidence="1">
    <location>
        <begin position="268"/>
        <end position="296"/>
    </location>
</feature>
<evidence type="ECO:0000259" key="2">
    <source>
        <dbReference type="PROSITE" id="PS50003"/>
    </source>
</evidence>
<feature type="region of interest" description="Disordered" evidence="1">
    <location>
        <begin position="157"/>
        <end position="191"/>
    </location>
</feature>
<dbReference type="SUPFAM" id="SSF50729">
    <property type="entry name" value="PH domain-like"/>
    <property type="match status" value="1"/>
</dbReference>
<name>A0A8H7S8H3_9FUNG</name>
<dbReference type="Gene3D" id="2.30.29.30">
    <property type="entry name" value="Pleckstrin-homology domain (PH domain)/Phosphotyrosine-binding domain (PTB)"/>
    <property type="match status" value="1"/>
</dbReference>
<feature type="compositionally biased region" description="Polar residues" evidence="1">
    <location>
        <begin position="182"/>
        <end position="191"/>
    </location>
</feature>
<accession>A0A8H7S8H3</accession>
<dbReference type="Proteomes" id="UP000646827">
    <property type="component" value="Unassembled WGS sequence"/>
</dbReference>
<dbReference type="SMART" id="SM00233">
    <property type="entry name" value="PH"/>
    <property type="match status" value="1"/>
</dbReference>
<evidence type="ECO:0000256" key="1">
    <source>
        <dbReference type="SAM" id="MobiDB-lite"/>
    </source>
</evidence>
<dbReference type="EMBL" id="JAEPRB010000041">
    <property type="protein sequence ID" value="KAG2224546.1"/>
    <property type="molecule type" value="Genomic_DNA"/>
</dbReference>
<evidence type="ECO:0000313" key="3">
    <source>
        <dbReference type="EMBL" id="KAG2224546.1"/>
    </source>
</evidence>
<comment type="caution">
    <text evidence="3">The sequence shown here is derived from an EMBL/GenBank/DDBJ whole genome shotgun (WGS) entry which is preliminary data.</text>
</comment>
<dbReference type="InterPro" id="IPR001849">
    <property type="entry name" value="PH_domain"/>
</dbReference>
<dbReference type="PANTHER" id="PTHR37283">
    <property type="entry name" value="PH DOMAIN-CONTAINING PROTEIN YHR131C"/>
    <property type="match status" value="1"/>
</dbReference>
<dbReference type="PROSITE" id="PS50003">
    <property type="entry name" value="PH_DOMAIN"/>
    <property type="match status" value="1"/>
</dbReference>
<feature type="compositionally biased region" description="Low complexity" evidence="1">
    <location>
        <begin position="157"/>
        <end position="172"/>
    </location>
</feature>
<keyword evidence="4" id="KW-1185">Reference proteome</keyword>
<dbReference type="AlphaFoldDB" id="A0A8H7S8H3"/>
<protein>
    <recommendedName>
        <fullName evidence="2">PH domain-containing protein</fullName>
    </recommendedName>
</protein>
<dbReference type="InterPro" id="IPR011993">
    <property type="entry name" value="PH-like_dom_sf"/>
</dbReference>
<feature type="region of interest" description="Disordered" evidence="1">
    <location>
        <begin position="335"/>
        <end position="375"/>
    </location>
</feature>
<feature type="compositionally biased region" description="Polar residues" evidence="1">
    <location>
        <begin position="244"/>
        <end position="254"/>
    </location>
</feature>